<reference evidence="1 2" key="1">
    <citation type="submission" date="2023-12" db="EMBL/GenBank/DDBJ databases">
        <title>Sinomonas terricola sp. nov, isolated from litchi orchard soil in Guangdong, PR China.</title>
        <authorList>
            <person name="Jiaxin W."/>
            <person name="Yang Z."/>
            <person name="Honghui Z."/>
        </authorList>
    </citation>
    <scope>NUCLEOTIDE SEQUENCE [LARGE SCALE GENOMIC DNA]</scope>
    <source>
        <strain evidence="1 2">JGH33</strain>
    </source>
</reference>
<sequence>MNSTFSITATASSPAGLQAEIDRAVEAAIEQAIPRQSRGVLVTRLDHSTVTVELSDAVPYGTTLEADLR</sequence>
<dbReference type="Proteomes" id="UP001304769">
    <property type="component" value="Unassembled WGS sequence"/>
</dbReference>
<dbReference type="RefSeq" id="WP_323280992.1">
    <property type="nucleotide sequence ID" value="NZ_JAYGGQ010000021.1"/>
</dbReference>
<accession>A0ABU5TBL0</accession>
<gene>
    <name evidence="1" type="ORF">SPF06_20345</name>
</gene>
<name>A0ABU5TBL0_9MICC</name>
<protein>
    <submittedName>
        <fullName evidence="1">Uncharacterized protein</fullName>
    </submittedName>
</protein>
<keyword evidence="2" id="KW-1185">Reference proteome</keyword>
<evidence type="ECO:0000313" key="1">
    <source>
        <dbReference type="EMBL" id="MEA5457080.1"/>
    </source>
</evidence>
<evidence type="ECO:0000313" key="2">
    <source>
        <dbReference type="Proteomes" id="UP001304769"/>
    </source>
</evidence>
<dbReference type="EMBL" id="JAYGGQ010000021">
    <property type="protein sequence ID" value="MEA5457080.1"/>
    <property type="molecule type" value="Genomic_DNA"/>
</dbReference>
<proteinExistence type="predicted"/>
<organism evidence="1 2">
    <name type="scientific">Sinomonas terricola</name>
    <dbReference type="NCBI Taxonomy" id="3110330"/>
    <lineage>
        <taxon>Bacteria</taxon>
        <taxon>Bacillati</taxon>
        <taxon>Actinomycetota</taxon>
        <taxon>Actinomycetes</taxon>
        <taxon>Micrococcales</taxon>
        <taxon>Micrococcaceae</taxon>
        <taxon>Sinomonas</taxon>
    </lineage>
</organism>
<comment type="caution">
    <text evidence="1">The sequence shown here is derived from an EMBL/GenBank/DDBJ whole genome shotgun (WGS) entry which is preliminary data.</text>
</comment>